<dbReference type="OrthoDB" id="5827905at2"/>
<feature type="compositionally biased region" description="Basic and acidic residues" evidence="1">
    <location>
        <begin position="524"/>
        <end position="537"/>
    </location>
</feature>
<dbReference type="Gene3D" id="3.40.50.300">
    <property type="entry name" value="P-loop containing nucleotide triphosphate hydrolases"/>
    <property type="match status" value="1"/>
</dbReference>
<dbReference type="InterPro" id="IPR027417">
    <property type="entry name" value="P-loop_NTPase"/>
</dbReference>
<dbReference type="PIRSF" id="PIRSF007056">
    <property type="entry name" value="UCP007056"/>
    <property type="match status" value="1"/>
</dbReference>
<dbReference type="AlphaFoldDB" id="A0A081NL56"/>
<organism evidence="2 3">
    <name type="scientific">Endozoicomonas numazuensis</name>
    <dbReference type="NCBI Taxonomy" id="1137799"/>
    <lineage>
        <taxon>Bacteria</taxon>
        <taxon>Pseudomonadati</taxon>
        <taxon>Pseudomonadota</taxon>
        <taxon>Gammaproteobacteria</taxon>
        <taxon>Oceanospirillales</taxon>
        <taxon>Endozoicomonadaceae</taxon>
        <taxon>Endozoicomonas</taxon>
    </lineage>
</organism>
<keyword evidence="3" id="KW-1185">Reference proteome</keyword>
<accession>A0A081NL56</accession>
<dbReference type="RefSeq" id="WP_034832857.1">
    <property type="nucleotide sequence ID" value="NZ_JOKH01000001.1"/>
</dbReference>
<evidence type="ECO:0000313" key="3">
    <source>
        <dbReference type="Proteomes" id="UP000028073"/>
    </source>
</evidence>
<dbReference type="InterPro" id="IPR012036">
    <property type="entry name" value="Phage_Mu_Gp28"/>
</dbReference>
<dbReference type="Gene3D" id="3.30.420.240">
    <property type="match status" value="1"/>
</dbReference>
<dbReference type="Pfam" id="PF03237">
    <property type="entry name" value="Terminase_6N"/>
    <property type="match status" value="1"/>
</dbReference>
<evidence type="ECO:0000313" key="2">
    <source>
        <dbReference type="EMBL" id="KEQ19179.1"/>
    </source>
</evidence>
<gene>
    <name evidence="2" type="ORF">GZ78_04070</name>
</gene>
<feature type="region of interest" description="Disordered" evidence="1">
    <location>
        <begin position="524"/>
        <end position="543"/>
    </location>
</feature>
<dbReference type="eggNOG" id="COG4373">
    <property type="taxonomic scope" value="Bacteria"/>
</dbReference>
<reference evidence="2 3" key="1">
    <citation type="submission" date="2014-06" db="EMBL/GenBank/DDBJ databases">
        <title>Whole Genome Sequences of Three Symbiotic Endozoicomonas Bacteria.</title>
        <authorList>
            <person name="Neave M.J."/>
            <person name="Apprill A."/>
            <person name="Voolstra C.R."/>
        </authorList>
    </citation>
    <scope>NUCLEOTIDE SEQUENCE [LARGE SCALE GENOMIC DNA]</scope>
    <source>
        <strain evidence="2 3">DSM 25634</strain>
    </source>
</reference>
<proteinExistence type="predicted"/>
<dbReference type="Proteomes" id="UP000028073">
    <property type="component" value="Unassembled WGS sequence"/>
</dbReference>
<name>A0A081NL56_9GAMM</name>
<sequence>MSQEAPVLKAIGQPRLINLQEEKELYGVDVPDSADSVVPDKEPIFLGYQQKWFLDESQIKIFEKTRRCGATWPESASNVMTTGKPKRRGGRNVFYVGSRQEMALEYIAACALFAKAFDQLAQADVYEQSFWDEGKKEEILTYMIRFPNSGFKIQALSSRPSNLRGLQGDVVIDEAAFHEDLDELLKAAMALTMWGARVRIISTHNSEENLFNQYIKDARAGKKDYSVHRVTLDDALADGLYKRICFVTGQEWSEEAQEKWRNGLIKNAPTKEDAMEEYFCVPKRGGGAYIPRPTIEARTNRKLPVLRFTGDAEFNSRPEHERHQITDDWCNDYLKPLLDQLDHRLRHYVGQDFGRRVDLSVLIPLAVEANLKRKAPFILEMRTVPFTSQERIFYYLCNRLPRFSAGKLDARGNGEFLAEQARYKYGSIIEDVMASRAWYLTHMPKLKAAFEDDMIEIPADADTVDDIRTIIVDRGVPVIPEGRGKDSKDGKQRHGDAASALVLAYAATLEEGGLIEFTALPDKRSEPNEDHDEHFNEFEQGCW</sequence>
<comment type="caution">
    <text evidence="2">The sequence shown here is derived from an EMBL/GenBank/DDBJ whole genome shotgun (WGS) entry which is preliminary data.</text>
</comment>
<evidence type="ECO:0000256" key="1">
    <source>
        <dbReference type="SAM" id="MobiDB-lite"/>
    </source>
</evidence>
<protein>
    <submittedName>
        <fullName evidence="2">Uncharacterized protein</fullName>
    </submittedName>
</protein>
<dbReference type="STRING" id="1137799.GZ78_04070"/>
<dbReference type="EMBL" id="JOKH01000001">
    <property type="protein sequence ID" value="KEQ19179.1"/>
    <property type="molecule type" value="Genomic_DNA"/>
</dbReference>